<dbReference type="AlphaFoldDB" id="A0A811LKY1"/>
<keyword evidence="4 5" id="KW-0472">Membrane</keyword>
<feature type="transmembrane region" description="Helical" evidence="5">
    <location>
        <begin position="369"/>
        <end position="390"/>
    </location>
</feature>
<gene>
    <name evidence="6" type="ORF">BOKJ2_LOCUS12964</name>
</gene>
<comment type="subcellular location">
    <subcellularLocation>
        <location evidence="1">Membrane</location>
        <topology evidence="1">Multi-pass membrane protein</topology>
    </subcellularLocation>
</comment>
<evidence type="ECO:0000313" key="7">
    <source>
        <dbReference type="Proteomes" id="UP000614601"/>
    </source>
</evidence>
<dbReference type="CDD" id="cd00117">
    <property type="entry name" value="TFP"/>
    <property type="match status" value="1"/>
</dbReference>
<keyword evidence="2 5" id="KW-0812">Transmembrane</keyword>
<keyword evidence="3 5" id="KW-1133">Transmembrane helix</keyword>
<evidence type="ECO:0000256" key="2">
    <source>
        <dbReference type="ARBA" id="ARBA00022692"/>
    </source>
</evidence>
<dbReference type="PANTHER" id="PTHR12489">
    <property type="entry name" value="LIPOMA HMGIC FUSION PARTNER-LIKE PROTEIN"/>
    <property type="match status" value="1"/>
</dbReference>
<dbReference type="EMBL" id="CAJFDH010000006">
    <property type="protein sequence ID" value="CAD5228905.1"/>
    <property type="molecule type" value="Genomic_DNA"/>
</dbReference>
<dbReference type="GO" id="GO:0016020">
    <property type="term" value="C:membrane"/>
    <property type="evidence" value="ECO:0007669"/>
    <property type="project" value="UniProtKB-SubCell"/>
</dbReference>
<dbReference type="OrthoDB" id="5834205at2759"/>
<reference evidence="6" key="1">
    <citation type="submission" date="2020-09" db="EMBL/GenBank/DDBJ databases">
        <authorList>
            <person name="Kikuchi T."/>
        </authorList>
    </citation>
    <scope>NUCLEOTIDE SEQUENCE</scope>
    <source>
        <strain evidence="6">SH1</strain>
    </source>
</reference>
<feature type="transmembrane region" description="Helical" evidence="5">
    <location>
        <begin position="85"/>
        <end position="111"/>
    </location>
</feature>
<dbReference type="InterPro" id="IPR019372">
    <property type="entry name" value="LHFPL"/>
</dbReference>
<feature type="transmembrane region" description="Helical" evidence="5">
    <location>
        <begin position="123"/>
        <end position="146"/>
    </location>
</feature>
<name>A0A811LKY1_9BILA</name>
<feature type="transmembrane region" description="Helical" evidence="5">
    <location>
        <begin position="12"/>
        <end position="35"/>
    </location>
</feature>
<feature type="transmembrane region" description="Helical" evidence="5">
    <location>
        <begin position="173"/>
        <end position="194"/>
    </location>
</feature>
<organism evidence="6 7">
    <name type="scientific">Bursaphelenchus okinawaensis</name>
    <dbReference type="NCBI Taxonomy" id="465554"/>
    <lineage>
        <taxon>Eukaryota</taxon>
        <taxon>Metazoa</taxon>
        <taxon>Ecdysozoa</taxon>
        <taxon>Nematoda</taxon>
        <taxon>Chromadorea</taxon>
        <taxon>Rhabditida</taxon>
        <taxon>Tylenchina</taxon>
        <taxon>Tylenchomorpha</taxon>
        <taxon>Aphelenchoidea</taxon>
        <taxon>Aphelenchoididae</taxon>
        <taxon>Bursaphelenchus</taxon>
    </lineage>
</organism>
<dbReference type="Gene3D" id="1.20.140.150">
    <property type="match status" value="1"/>
</dbReference>
<dbReference type="EMBL" id="CAJFCW020000006">
    <property type="protein sequence ID" value="CAG9125248.1"/>
    <property type="molecule type" value="Genomic_DNA"/>
</dbReference>
<evidence type="ECO:0000256" key="4">
    <source>
        <dbReference type="ARBA" id="ARBA00023136"/>
    </source>
</evidence>
<evidence type="ECO:0000256" key="1">
    <source>
        <dbReference type="ARBA" id="ARBA00004141"/>
    </source>
</evidence>
<dbReference type="Pfam" id="PF10242">
    <property type="entry name" value="L_HMGIC_fpl"/>
    <property type="match status" value="1"/>
</dbReference>
<sequence>MQRTGLTWIGYWWVILSGLSSLCLLSGFYVPHWIIGQISLNGRFYTVYLSAFRRCNFPVFDQELLQFRIVNECGTYEDLAHIPSIYWQFSMLTMACASFLSLLLMFILIPACCLDNILNKQTAVLIGLVQVMSAVSISVGCILFPMGWDTQEVRDSCGTNADKFLLGDCELGWAYIILLVGAGLMLVCGALSVCGARSFRQKSWYNNQDAILQPCRQLKRDSFDAQALINNNLFIEDRPVGSVHSHLVRHSRQMVLLLLCSTVNGLECYFCRHSLRNKDVSEQIDQNPECMSFEMFSLQNFSRRGCSSREAYCVSRVVNLNGYFLEVARDCDENCKPMCTETGYGLGYTECTRCCTSDLCNNFDGRDYFLPNMVSSLVCGVTVIWVLLILNL</sequence>
<proteinExistence type="predicted"/>
<keyword evidence="7" id="KW-1185">Reference proteome</keyword>
<dbReference type="Proteomes" id="UP000614601">
    <property type="component" value="Unassembled WGS sequence"/>
</dbReference>
<dbReference type="Proteomes" id="UP000783686">
    <property type="component" value="Unassembled WGS sequence"/>
</dbReference>
<accession>A0A811LKY1</accession>
<evidence type="ECO:0000313" key="6">
    <source>
        <dbReference type="EMBL" id="CAD5228905.1"/>
    </source>
</evidence>
<dbReference type="PANTHER" id="PTHR12489:SF16">
    <property type="entry name" value="LHFPL TETRASPAN SUBFAMILY MEMBER 6 PROTEIN-RELATED"/>
    <property type="match status" value="1"/>
</dbReference>
<evidence type="ECO:0000256" key="5">
    <source>
        <dbReference type="SAM" id="Phobius"/>
    </source>
</evidence>
<evidence type="ECO:0000256" key="3">
    <source>
        <dbReference type="ARBA" id="ARBA00022989"/>
    </source>
</evidence>
<comment type="caution">
    <text evidence="6">The sequence shown here is derived from an EMBL/GenBank/DDBJ whole genome shotgun (WGS) entry which is preliminary data.</text>
</comment>
<protein>
    <submittedName>
        <fullName evidence="6">Uncharacterized protein</fullName>
    </submittedName>
</protein>